<sequence length="99" mass="11190">MAHMAKVDAFTLSDRDFFNGKPVYDILDQFEREIKMTCKRRTHHLSSEKKAGQLRTPRYNGKTNPAPQKPRTKLPFGSCSGIPHRLHGQGSAGFPLPHC</sequence>
<evidence type="ECO:0000313" key="2">
    <source>
        <dbReference type="EMBL" id="KGA93094.1"/>
    </source>
</evidence>
<comment type="caution">
    <text evidence="2">The sequence shown here is derived from an EMBL/GenBank/DDBJ whole genome shotgun (WGS) entry which is preliminary data.</text>
</comment>
<protein>
    <submittedName>
        <fullName evidence="2">Uncharacterized protein</fullName>
    </submittedName>
</protein>
<reference evidence="2 3" key="1">
    <citation type="submission" date="2014-06" db="EMBL/GenBank/DDBJ databases">
        <title>Draft genome sequence of iron oxidizing acidophile Leptospirillum ferriphilum DSM14647.</title>
        <authorList>
            <person name="Cardenas J.P."/>
            <person name="Lazcano M."/>
            <person name="Ossandon F.J."/>
            <person name="Corbett M."/>
            <person name="Holmes D.S."/>
            <person name="Watkin E."/>
        </authorList>
    </citation>
    <scope>NUCLEOTIDE SEQUENCE [LARGE SCALE GENOMIC DNA]</scope>
    <source>
        <strain evidence="2 3">DSM 14647</strain>
    </source>
</reference>
<accession>A0A094X3G1</accession>
<evidence type="ECO:0000313" key="3">
    <source>
        <dbReference type="Proteomes" id="UP000029452"/>
    </source>
</evidence>
<evidence type="ECO:0000256" key="1">
    <source>
        <dbReference type="SAM" id="MobiDB-lite"/>
    </source>
</evidence>
<dbReference type="AlphaFoldDB" id="A0A094X3G1"/>
<name>A0A094X3G1_9BACT</name>
<gene>
    <name evidence="2" type="ORF">LptCag_1789</name>
</gene>
<proteinExistence type="predicted"/>
<feature type="region of interest" description="Disordered" evidence="1">
    <location>
        <begin position="40"/>
        <end position="82"/>
    </location>
</feature>
<organism evidence="2 3">
    <name type="scientific">Leptospirillum ferriphilum</name>
    <dbReference type="NCBI Taxonomy" id="178606"/>
    <lineage>
        <taxon>Bacteria</taxon>
        <taxon>Pseudomonadati</taxon>
        <taxon>Nitrospirota</taxon>
        <taxon>Nitrospiria</taxon>
        <taxon>Nitrospirales</taxon>
        <taxon>Nitrospiraceae</taxon>
        <taxon>Leptospirillum</taxon>
    </lineage>
</organism>
<dbReference type="Proteomes" id="UP000029452">
    <property type="component" value="Unassembled WGS sequence"/>
</dbReference>
<dbReference type="EMBL" id="JPGK01000008">
    <property type="protein sequence ID" value="KGA93094.1"/>
    <property type="molecule type" value="Genomic_DNA"/>
</dbReference>